<dbReference type="Pfam" id="PF07454">
    <property type="entry name" value="SpoIIP"/>
    <property type="match status" value="1"/>
</dbReference>
<name>A0A3A9AQF9_9FIRM</name>
<keyword evidence="2" id="KW-1185">Reference proteome</keyword>
<evidence type="ECO:0000313" key="2">
    <source>
        <dbReference type="Proteomes" id="UP000280696"/>
    </source>
</evidence>
<reference evidence="1 2" key="1">
    <citation type="submission" date="2018-09" db="EMBL/GenBank/DDBJ databases">
        <title>Murine metabolic-syndrome-specific gut microbial biobank.</title>
        <authorList>
            <person name="Liu C."/>
        </authorList>
    </citation>
    <scope>NUCLEOTIDE SEQUENCE [LARGE SCALE GENOMIC DNA]</scope>
    <source>
        <strain evidence="1 2">0.1xD8-82</strain>
    </source>
</reference>
<accession>A0A3A9AQF9</accession>
<proteinExistence type="predicted"/>
<dbReference type="InterPro" id="IPR010897">
    <property type="entry name" value="Spore_II_P"/>
</dbReference>
<sequence>MAALVAACGICGLISFFRNGKTDSDGNAGIKESIAVFFNHQMEQSYFKLPRYLEESREENSSLLETEQLLARQFLLYAYLFLEGGPVKEQEDPLMAEKISYQEGEDEDIKNIDEEHLDYGEDALHIEGNVLEEMERENSMYHEENPVEEPDTEMEEVQMAQAQEFEAAAYPAYTYDWSEKWDYESIVSNFYAVDNSTMLKEEYADLNKLLYKDLSVNKQSDGPQILIYHTHSREGFADSVPGDPSTTIIGAGDKLAELLQDKYGFQVLHHTEEYDSERDDAYNKSLPAITRILEENPTIEVVIDLHRDAVAGDRKLVMDLQGRPTARFMFFNGLSYGRKSGDITYLENPFIQDNLAFSFQAQVAANEYYPGIARKVYLKAYRFNMHLKPKSMLIELGAQNNTVEEIMNACDPLAHILSIVLDGGM</sequence>
<evidence type="ECO:0000313" key="1">
    <source>
        <dbReference type="EMBL" id="RKI93632.1"/>
    </source>
</evidence>
<dbReference type="Proteomes" id="UP000280696">
    <property type="component" value="Unassembled WGS sequence"/>
</dbReference>
<dbReference type="AlphaFoldDB" id="A0A3A9AQF9"/>
<comment type="caution">
    <text evidence="1">The sequence shown here is derived from an EMBL/GenBank/DDBJ whole genome shotgun (WGS) entry which is preliminary data.</text>
</comment>
<protein>
    <submittedName>
        <fullName evidence="1">Stage II sporulation protein P</fullName>
    </submittedName>
</protein>
<organism evidence="1 2">
    <name type="scientific">Parablautia intestinalis</name>
    <dbReference type="NCBI Taxonomy" id="2320100"/>
    <lineage>
        <taxon>Bacteria</taxon>
        <taxon>Bacillati</taxon>
        <taxon>Bacillota</taxon>
        <taxon>Clostridia</taxon>
        <taxon>Lachnospirales</taxon>
        <taxon>Lachnospiraceae</taxon>
        <taxon>Parablautia</taxon>
    </lineage>
</organism>
<gene>
    <name evidence="1" type="ORF">D7V94_02780</name>
</gene>
<dbReference type="EMBL" id="RAYQ01000002">
    <property type="protein sequence ID" value="RKI93632.1"/>
    <property type="molecule type" value="Genomic_DNA"/>
</dbReference>